<dbReference type="AlphaFoldDB" id="A0A8H4L7W8"/>
<comment type="caution">
    <text evidence="2">The sequence shown here is derived from an EMBL/GenBank/DDBJ whole genome shotgun (WGS) entry which is preliminary data.</text>
</comment>
<name>A0A8H4L7W8_9HYPO</name>
<evidence type="ECO:0000313" key="2">
    <source>
        <dbReference type="EMBL" id="KAF4463242.1"/>
    </source>
</evidence>
<keyword evidence="3" id="KW-1185">Reference proteome</keyword>
<feature type="compositionally biased region" description="Basic and acidic residues" evidence="1">
    <location>
        <begin position="47"/>
        <end position="68"/>
    </location>
</feature>
<dbReference type="Proteomes" id="UP000554235">
    <property type="component" value="Unassembled WGS sequence"/>
</dbReference>
<evidence type="ECO:0000256" key="1">
    <source>
        <dbReference type="SAM" id="MobiDB-lite"/>
    </source>
</evidence>
<dbReference type="EMBL" id="JAADYS010001402">
    <property type="protein sequence ID" value="KAF4463242.1"/>
    <property type="molecule type" value="Genomic_DNA"/>
</dbReference>
<sequence length="154" mass="17186">MKVLVATFCAVDKQQHNLALEVRPSTGVRHWRLCASVLLTRNPLENGIERDSVSPSRTKREEQAHESDAIASDRLVNASQVAVIKNRPYSAVPSDMHRRHIDRCWYEGSGPGSRNTFVGQARLTPLSEGLKPSTCQCWAETNLSEGQMLLAHRP</sequence>
<evidence type="ECO:0000313" key="3">
    <source>
        <dbReference type="Proteomes" id="UP000554235"/>
    </source>
</evidence>
<protein>
    <submittedName>
        <fullName evidence="2">Uncharacterized protein</fullName>
    </submittedName>
</protein>
<accession>A0A8H4L7W8</accession>
<feature type="region of interest" description="Disordered" evidence="1">
    <location>
        <begin position="47"/>
        <end position="70"/>
    </location>
</feature>
<reference evidence="2 3" key="1">
    <citation type="submission" date="2020-01" db="EMBL/GenBank/DDBJ databases">
        <title>Identification and distribution of gene clusters putatively required for synthesis of sphingolipid metabolism inhibitors in phylogenetically diverse species of the filamentous fungus Fusarium.</title>
        <authorList>
            <person name="Kim H.-S."/>
            <person name="Busman M."/>
            <person name="Brown D.W."/>
            <person name="Divon H."/>
            <person name="Uhlig S."/>
            <person name="Proctor R.H."/>
        </authorList>
    </citation>
    <scope>NUCLEOTIDE SEQUENCE [LARGE SCALE GENOMIC DNA]</scope>
    <source>
        <strain evidence="2 3">NRRL 20459</strain>
    </source>
</reference>
<organism evidence="2 3">
    <name type="scientific">Fusarium albosuccineum</name>
    <dbReference type="NCBI Taxonomy" id="1237068"/>
    <lineage>
        <taxon>Eukaryota</taxon>
        <taxon>Fungi</taxon>
        <taxon>Dikarya</taxon>
        <taxon>Ascomycota</taxon>
        <taxon>Pezizomycotina</taxon>
        <taxon>Sordariomycetes</taxon>
        <taxon>Hypocreomycetidae</taxon>
        <taxon>Hypocreales</taxon>
        <taxon>Nectriaceae</taxon>
        <taxon>Fusarium</taxon>
        <taxon>Fusarium decemcellulare species complex</taxon>
    </lineage>
</organism>
<proteinExistence type="predicted"/>
<gene>
    <name evidence="2" type="ORF">FALBO_9935</name>
</gene>